<dbReference type="SUPFAM" id="SSF57997">
    <property type="entry name" value="Tropomyosin"/>
    <property type="match status" value="1"/>
</dbReference>
<gene>
    <name evidence="2" type="ORF">PtA15_6A653</name>
</gene>
<protein>
    <recommendedName>
        <fullName evidence="4">BZIP domain-containing protein</fullName>
    </recommendedName>
</protein>
<dbReference type="RefSeq" id="XP_053021578.1">
    <property type="nucleotide sequence ID" value="XM_053170381.1"/>
</dbReference>
<feature type="compositionally biased region" description="Pro residues" evidence="1">
    <location>
        <begin position="7"/>
        <end position="18"/>
    </location>
</feature>
<dbReference type="GeneID" id="77811276"/>
<evidence type="ECO:0000256" key="1">
    <source>
        <dbReference type="SAM" id="MobiDB-lite"/>
    </source>
</evidence>
<dbReference type="EMBL" id="CP110426">
    <property type="protein sequence ID" value="WAQ86023.1"/>
    <property type="molecule type" value="Genomic_DNA"/>
</dbReference>
<accession>A0ABY7CNU9</accession>
<feature type="region of interest" description="Disordered" evidence="1">
    <location>
        <begin position="1"/>
        <end position="113"/>
    </location>
</feature>
<dbReference type="Gene3D" id="1.20.1260.80">
    <property type="match status" value="1"/>
</dbReference>
<evidence type="ECO:0000313" key="2">
    <source>
        <dbReference type="EMBL" id="WAQ86023.1"/>
    </source>
</evidence>
<feature type="region of interest" description="Disordered" evidence="1">
    <location>
        <begin position="164"/>
        <end position="184"/>
    </location>
</feature>
<proteinExistence type="predicted"/>
<keyword evidence="3" id="KW-1185">Reference proteome</keyword>
<feature type="compositionally biased region" description="Polar residues" evidence="1">
    <location>
        <begin position="22"/>
        <end position="33"/>
    </location>
</feature>
<reference evidence="2" key="1">
    <citation type="submission" date="2022-10" db="EMBL/GenBank/DDBJ databases">
        <title>Puccinia triticina Genome sequencing and assembly.</title>
        <authorList>
            <person name="Li C."/>
        </authorList>
    </citation>
    <scope>NUCLEOTIDE SEQUENCE</scope>
    <source>
        <strain evidence="2">Pt15</strain>
    </source>
</reference>
<evidence type="ECO:0000313" key="3">
    <source>
        <dbReference type="Proteomes" id="UP001164743"/>
    </source>
</evidence>
<organism evidence="2 3">
    <name type="scientific">Puccinia triticina</name>
    <dbReference type="NCBI Taxonomy" id="208348"/>
    <lineage>
        <taxon>Eukaryota</taxon>
        <taxon>Fungi</taxon>
        <taxon>Dikarya</taxon>
        <taxon>Basidiomycota</taxon>
        <taxon>Pucciniomycotina</taxon>
        <taxon>Pucciniomycetes</taxon>
        <taxon>Pucciniales</taxon>
        <taxon>Pucciniaceae</taxon>
        <taxon>Puccinia</taxon>
    </lineage>
</organism>
<feature type="compositionally biased region" description="Polar residues" evidence="1">
    <location>
        <begin position="42"/>
        <end position="53"/>
    </location>
</feature>
<dbReference type="Proteomes" id="UP001164743">
    <property type="component" value="Chromosome 6A"/>
</dbReference>
<name>A0ABY7CNU9_9BASI</name>
<evidence type="ECO:0008006" key="4">
    <source>
        <dbReference type="Google" id="ProtNLM"/>
    </source>
</evidence>
<sequence>MTGNGHPPSPTWPTPTRPSHPIQANRTIASNSEDAVPLRSGSILNTVTENQPVSPADTKEAARKMARTPSKSTKGKEAGSRVSPYHRLSAGELEKRAEERERKAEEREKRAEERLKAVEKKIDLLGRRMDRIEEWGDHTENQMDELEIILSAFAKCARGLRTVNSEPAPQLRRSPRNLPTTSNV</sequence>
<feature type="compositionally biased region" description="Basic and acidic residues" evidence="1">
    <location>
        <begin position="92"/>
        <end position="113"/>
    </location>
</feature>